<proteinExistence type="predicted"/>
<dbReference type="EMBL" id="CP097118">
    <property type="protein sequence ID" value="USS88198.1"/>
    <property type="molecule type" value="Genomic_DNA"/>
</dbReference>
<protein>
    <submittedName>
        <fullName evidence="1">Uncharacterized protein</fullName>
    </submittedName>
</protein>
<evidence type="ECO:0000313" key="1">
    <source>
        <dbReference type="EMBL" id="USS88198.1"/>
    </source>
</evidence>
<reference evidence="1" key="1">
    <citation type="submission" date="2022-05" db="EMBL/GenBank/DDBJ databases">
        <authorList>
            <person name="Oliphant S.A."/>
            <person name="Watson-Haigh N.S."/>
            <person name="Sumby K.M."/>
            <person name="Gardner J.M."/>
            <person name="Jiranek V."/>
        </authorList>
    </citation>
    <scope>NUCLEOTIDE SEQUENCE</scope>
    <source>
        <strain evidence="1">KI11_C11</strain>
    </source>
</reference>
<evidence type="ECO:0000313" key="2">
    <source>
        <dbReference type="Proteomes" id="UP001057025"/>
    </source>
</evidence>
<accession>A0ABY5BX14</accession>
<keyword evidence="2" id="KW-1185">Reference proteome</keyword>
<organism evidence="1 2">
    <name type="scientific">Fructilactobacillus hinvesii</name>
    <dbReference type="NCBI Taxonomy" id="2940300"/>
    <lineage>
        <taxon>Bacteria</taxon>
        <taxon>Bacillati</taxon>
        <taxon>Bacillota</taxon>
        <taxon>Bacilli</taxon>
        <taxon>Lactobacillales</taxon>
        <taxon>Lactobacillaceae</taxon>
        <taxon>Fructilactobacillus</taxon>
    </lineage>
</organism>
<gene>
    <name evidence="1" type="ORF">M3M39_01575</name>
</gene>
<dbReference type="RefSeq" id="WP_252797484.1">
    <property type="nucleotide sequence ID" value="NZ_CP097118.1"/>
</dbReference>
<sequence>MTILNSNSSSPCLFIRFDKKGAHFNDFINRKLYFSSLNAFHKSGLLNGQGDELEGVFPGNANEGLNRVDTFVPANLNKFKILSLTGCYPKDVIEVSSGYPDKTAIEPSEEFKNNLINSDMNKDREGSCILFRDIYVFVDKFNKKYKCQGLYLSLNKVRYSTNVIRQIANRKLNSSTIVDTKEIIYLLSLKRDEYRYQQEWRFILSGDGVPVKEQPIDVSDLIKPEHWFRPFYKR</sequence>
<name>A0ABY5BX14_9LACO</name>
<dbReference type="Proteomes" id="UP001057025">
    <property type="component" value="Chromosome"/>
</dbReference>